<organism evidence="2 3">
    <name type="scientific">Nezara viridula</name>
    <name type="common">Southern green stink bug</name>
    <name type="synonym">Cimex viridulus</name>
    <dbReference type="NCBI Taxonomy" id="85310"/>
    <lineage>
        <taxon>Eukaryota</taxon>
        <taxon>Metazoa</taxon>
        <taxon>Ecdysozoa</taxon>
        <taxon>Arthropoda</taxon>
        <taxon>Hexapoda</taxon>
        <taxon>Insecta</taxon>
        <taxon>Pterygota</taxon>
        <taxon>Neoptera</taxon>
        <taxon>Paraneoptera</taxon>
        <taxon>Hemiptera</taxon>
        <taxon>Heteroptera</taxon>
        <taxon>Panheteroptera</taxon>
        <taxon>Pentatomomorpha</taxon>
        <taxon>Pentatomoidea</taxon>
        <taxon>Pentatomidae</taxon>
        <taxon>Pentatominae</taxon>
        <taxon>Nezara</taxon>
    </lineage>
</organism>
<dbReference type="GO" id="GO:0006355">
    <property type="term" value="P:regulation of DNA-templated transcription"/>
    <property type="evidence" value="ECO:0007669"/>
    <property type="project" value="InterPro"/>
</dbReference>
<proteinExistence type="predicted"/>
<dbReference type="SUPFAM" id="SSF109640">
    <property type="entry name" value="KRAB domain (Kruppel-associated box)"/>
    <property type="match status" value="1"/>
</dbReference>
<dbReference type="Proteomes" id="UP001152798">
    <property type="component" value="Chromosome 1"/>
</dbReference>
<evidence type="ECO:0000313" key="3">
    <source>
        <dbReference type="Proteomes" id="UP001152798"/>
    </source>
</evidence>
<dbReference type="InterPro" id="IPR046341">
    <property type="entry name" value="SET_dom_sf"/>
</dbReference>
<sequence>MDPFWTPTLEDLKKYFTDEEWSKLTDYDKKNYTNIMENFNIMNDLDMNPEEPDFVKAWRIRNTSIVSSTKMDIVEENIEVNKKVDKITPTERDVKPTSDINIIHRSITEKKKGTGKKMLNATAGSGLFTPQEILESVRLDNTVGALYEYCLSELFQESCDMENNIIASTSSEEENKVDKKQSTNADSILKYIANIESKREKLSEDHKHIYCKQCQRFYDFFCPIGHRIPVGSLPDNIEGTASQYPEYLAIGRSAIPEAGVGIWSTAAIQKGVVWGPFKDTIIPEVSDNERERDKINEAHPI</sequence>
<dbReference type="EMBL" id="OV725077">
    <property type="protein sequence ID" value="CAH1392334.1"/>
    <property type="molecule type" value="Genomic_DNA"/>
</dbReference>
<gene>
    <name evidence="2" type="ORF">NEZAVI_LOCUS3176</name>
</gene>
<dbReference type="OrthoDB" id="6629643at2759"/>
<feature type="domain" description="KRAB-related" evidence="1">
    <location>
        <begin position="4"/>
        <end position="67"/>
    </location>
</feature>
<dbReference type="AlphaFoldDB" id="A0A9P0E1X4"/>
<dbReference type="Gene3D" id="2.170.270.10">
    <property type="entry name" value="SET domain"/>
    <property type="match status" value="1"/>
</dbReference>
<evidence type="ECO:0000259" key="1">
    <source>
        <dbReference type="PROSITE" id="PS50806"/>
    </source>
</evidence>
<protein>
    <recommendedName>
        <fullName evidence="1">KRAB-related domain-containing protein</fullName>
    </recommendedName>
</protein>
<reference evidence="2" key="1">
    <citation type="submission" date="2022-01" db="EMBL/GenBank/DDBJ databases">
        <authorList>
            <person name="King R."/>
        </authorList>
    </citation>
    <scope>NUCLEOTIDE SEQUENCE</scope>
</reference>
<accession>A0A9P0E1X4</accession>
<dbReference type="InterPro" id="IPR003655">
    <property type="entry name" value="aKRAB"/>
</dbReference>
<evidence type="ECO:0000313" key="2">
    <source>
        <dbReference type="EMBL" id="CAH1392334.1"/>
    </source>
</evidence>
<dbReference type="PROSITE" id="PS50806">
    <property type="entry name" value="KRAB_RELATED"/>
    <property type="match status" value="1"/>
</dbReference>
<dbReference type="InterPro" id="IPR036051">
    <property type="entry name" value="KRAB_dom_sf"/>
</dbReference>
<name>A0A9P0E1X4_NEZVI</name>
<keyword evidence="3" id="KW-1185">Reference proteome</keyword>